<dbReference type="AlphaFoldDB" id="A0A0P8W979"/>
<evidence type="ECO:0000313" key="3">
    <source>
        <dbReference type="EMBL" id="KPU44565.1"/>
    </source>
</evidence>
<keyword evidence="4" id="KW-1185">Reference proteome</keyword>
<organism evidence="3 4">
    <name type="scientific">Oxobacter pfennigii</name>
    <dbReference type="NCBI Taxonomy" id="36849"/>
    <lineage>
        <taxon>Bacteria</taxon>
        <taxon>Bacillati</taxon>
        <taxon>Bacillota</taxon>
        <taxon>Clostridia</taxon>
        <taxon>Eubacteriales</taxon>
        <taxon>Clostridiaceae</taxon>
        <taxon>Oxobacter</taxon>
    </lineage>
</organism>
<dbReference type="STRING" id="36849.OXPF_16480"/>
<feature type="domain" description="GH18" evidence="2">
    <location>
        <begin position="123"/>
        <end position="397"/>
    </location>
</feature>
<dbReference type="PANTHER" id="PTHR46066">
    <property type="entry name" value="CHITINASE DOMAIN-CONTAINING PROTEIN 1 FAMILY MEMBER"/>
    <property type="match status" value="1"/>
</dbReference>
<dbReference type="GO" id="GO:0005975">
    <property type="term" value="P:carbohydrate metabolic process"/>
    <property type="evidence" value="ECO:0007669"/>
    <property type="project" value="InterPro"/>
</dbReference>
<sequence length="519" mass="59996">MRKGLILFICILVSLSANTPASALAYSVNPFYAIKSYEEYMDIKDALGTANYMYYGWARIARDSNNRMVFTSEKKNLSVYDSYNEYSLPTPADEGFPNEIHKDLYPISNNLLMVFFSTQKYNDGKNSALEFLNMKDEEWEDYIINPMIEMIHKYNFDGVVLDFEGFLDKFSDSNYSESVNDRLKEKYNNFLTFLKSRLQDKKLSVCVNVPENYDGYDYKHIYSIADSIILLTYPHVHYTEYEESDGISELTGKIKAVDIPECQPFDKIDYSLNRLTELLINEFGENYNPQKILLGATIETNGWIEKEFQNSTGSYIYYEHIRPAYKEIEDAKGDVEYIITSDLYKYQSVTYKKTIPGDPGTGVKKTEYYYETPETIYDKFYTLVLKYNLSGITVWRIGIGNEKIWDSLYNIFNTPNVPYNELESKEGVPSDKIWTINFNMALDKSTITDSLNSIYVADSSGTSQNITLEYDDIHNSVKVIAEDLYRKGDVYYLIIGRDVKSNSGGSLEKPSRMKFKIAQ</sequence>
<dbReference type="SUPFAM" id="SSF51445">
    <property type="entry name" value="(Trans)glycosidases"/>
    <property type="match status" value="1"/>
</dbReference>
<proteinExistence type="predicted"/>
<dbReference type="PANTHER" id="PTHR46066:SF2">
    <property type="entry name" value="CHITINASE DOMAIN-CONTAINING PROTEIN 1"/>
    <property type="match status" value="1"/>
</dbReference>
<reference evidence="3 4" key="1">
    <citation type="submission" date="2015-09" db="EMBL/GenBank/DDBJ databases">
        <title>Genome sequence of Oxobacter pfennigii DSM 3222.</title>
        <authorList>
            <person name="Poehlein A."/>
            <person name="Bengelsdorf F.R."/>
            <person name="Schiel-Bengelsdorf B."/>
            <person name="Duerre P."/>
            <person name="Daniel R."/>
        </authorList>
    </citation>
    <scope>NUCLEOTIDE SEQUENCE [LARGE SCALE GENOMIC DNA]</scope>
    <source>
        <strain evidence="3 4">DSM 3222</strain>
    </source>
</reference>
<dbReference type="Pfam" id="PF00704">
    <property type="entry name" value="Glyco_hydro_18"/>
    <property type="match status" value="1"/>
</dbReference>
<dbReference type="InterPro" id="IPR017853">
    <property type="entry name" value="GH"/>
</dbReference>
<dbReference type="EMBL" id="LKET01000029">
    <property type="protein sequence ID" value="KPU44565.1"/>
    <property type="molecule type" value="Genomic_DNA"/>
</dbReference>
<dbReference type="Proteomes" id="UP000050326">
    <property type="component" value="Unassembled WGS sequence"/>
</dbReference>
<keyword evidence="3" id="KW-0378">Hydrolase</keyword>
<feature type="signal peptide" evidence="1">
    <location>
        <begin position="1"/>
        <end position="25"/>
    </location>
</feature>
<comment type="caution">
    <text evidence="3">The sequence shown here is derived from an EMBL/GenBank/DDBJ whole genome shotgun (WGS) entry which is preliminary data.</text>
</comment>
<gene>
    <name evidence="3" type="ORF">OXPF_16480</name>
</gene>
<protein>
    <submittedName>
        <fullName evidence="3">Glycosyl hydrolases family 18</fullName>
    </submittedName>
</protein>
<evidence type="ECO:0000313" key="4">
    <source>
        <dbReference type="Proteomes" id="UP000050326"/>
    </source>
</evidence>
<dbReference type="RefSeq" id="WP_054874716.1">
    <property type="nucleotide sequence ID" value="NZ_LKET01000029.1"/>
</dbReference>
<dbReference type="OrthoDB" id="9816557at2"/>
<keyword evidence="1" id="KW-0732">Signal</keyword>
<feature type="chain" id="PRO_5006153249" evidence="1">
    <location>
        <begin position="26"/>
        <end position="519"/>
    </location>
</feature>
<dbReference type="InterPro" id="IPR001223">
    <property type="entry name" value="Glyco_hydro18_cat"/>
</dbReference>
<accession>A0A0P8W979</accession>
<name>A0A0P8W979_9CLOT</name>
<dbReference type="GO" id="GO:0016787">
    <property type="term" value="F:hydrolase activity"/>
    <property type="evidence" value="ECO:0007669"/>
    <property type="project" value="UniProtKB-KW"/>
</dbReference>
<dbReference type="Gene3D" id="3.20.20.80">
    <property type="entry name" value="Glycosidases"/>
    <property type="match status" value="1"/>
</dbReference>
<evidence type="ECO:0000256" key="1">
    <source>
        <dbReference type="SAM" id="SignalP"/>
    </source>
</evidence>
<evidence type="ECO:0000259" key="2">
    <source>
        <dbReference type="Pfam" id="PF00704"/>
    </source>
</evidence>